<evidence type="ECO:0000313" key="5">
    <source>
        <dbReference type="EMBL" id="TGD19113.1"/>
    </source>
</evidence>
<dbReference type="GO" id="GO:0003700">
    <property type="term" value="F:DNA-binding transcription factor activity"/>
    <property type="evidence" value="ECO:0007669"/>
    <property type="project" value="InterPro"/>
</dbReference>
<evidence type="ECO:0000256" key="2">
    <source>
        <dbReference type="ARBA" id="ARBA00023125"/>
    </source>
</evidence>
<dbReference type="InterPro" id="IPR000835">
    <property type="entry name" value="HTH_MarR-typ"/>
</dbReference>
<dbReference type="PROSITE" id="PS01117">
    <property type="entry name" value="HTH_MARR_1"/>
    <property type="match status" value="1"/>
</dbReference>
<dbReference type="PROSITE" id="PS50995">
    <property type="entry name" value="HTH_MARR_2"/>
    <property type="match status" value="1"/>
</dbReference>
<keyword evidence="1" id="KW-0805">Transcription regulation</keyword>
<sequence length="155" mass="17844">MVTSSNDPDILKWLSIANRYTRIALDRRLQPYRLNASMYYYILRIHEQPRLTQDRLIALTYLNPSNVTRAVNQLVNLGYVRKRQSKADKRVYELSLTKRGEALYPEIVKLRQEVADQLLVDVPVEDHDALVAQVRQLALRAVANETPGASAPEKQ</sequence>
<dbReference type="EMBL" id="RKLX01000007">
    <property type="protein sequence ID" value="TGD19113.1"/>
    <property type="molecule type" value="Genomic_DNA"/>
</dbReference>
<evidence type="ECO:0000313" key="6">
    <source>
        <dbReference type="Proteomes" id="UP000297348"/>
    </source>
</evidence>
<evidence type="ECO:0000256" key="3">
    <source>
        <dbReference type="ARBA" id="ARBA00023163"/>
    </source>
</evidence>
<organism evidence="5 6">
    <name type="scientific">Levilactobacillus suantsaiihabitans</name>
    <dbReference type="NCBI Taxonomy" id="2487722"/>
    <lineage>
        <taxon>Bacteria</taxon>
        <taxon>Bacillati</taxon>
        <taxon>Bacillota</taxon>
        <taxon>Bacilli</taxon>
        <taxon>Lactobacillales</taxon>
        <taxon>Lactobacillaceae</taxon>
        <taxon>Levilactobacillus</taxon>
    </lineage>
</organism>
<keyword evidence="2" id="KW-0238">DNA-binding</keyword>
<dbReference type="PANTHER" id="PTHR42756:SF1">
    <property type="entry name" value="TRANSCRIPTIONAL REPRESSOR OF EMRAB OPERON"/>
    <property type="match status" value="1"/>
</dbReference>
<dbReference type="GO" id="GO:0003677">
    <property type="term" value="F:DNA binding"/>
    <property type="evidence" value="ECO:0007669"/>
    <property type="project" value="UniProtKB-KW"/>
</dbReference>
<dbReference type="Gene3D" id="1.10.10.10">
    <property type="entry name" value="Winged helix-like DNA-binding domain superfamily/Winged helix DNA-binding domain"/>
    <property type="match status" value="1"/>
</dbReference>
<dbReference type="InterPro" id="IPR036390">
    <property type="entry name" value="WH_DNA-bd_sf"/>
</dbReference>
<dbReference type="SUPFAM" id="SSF46785">
    <property type="entry name" value="Winged helix' DNA-binding domain"/>
    <property type="match status" value="1"/>
</dbReference>
<reference evidence="5 6" key="1">
    <citation type="submission" date="2018-10" db="EMBL/GenBank/DDBJ databases">
        <title>Lactobacillus sp. R7 and Lactobacillus sp. R19 isolated from fermented mustard green product of Taiwan.</title>
        <authorList>
            <person name="Lin S.-T."/>
        </authorList>
    </citation>
    <scope>NUCLEOTIDE SEQUENCE [LARGE SCALE GENOMIC DNA]</scope>
    <source>
        <strain evidence="5 6">BCRC 81129</strain>
    </source>
</reference>
<gene>
    <name evidence="5" type="ORF">EGT51_05690</name>
</gene>
<dbReference type="PRINTS" id="PR00598">
    <property type="entry name" value="HTHMARR"/>
</dbReference>
<protein>
    <submittedName>
        <fullName evidence="5">MarR family transcriptional regulator</fullName>
    </submittedName>
</protein>
<dbReference type="Proteomes" id="UP000297348">
    <property type="component" value="Unassembled WGS sequence"/>
</dbReference>
<dbReference type="AlphaFoldDB" id="A0A4Z0JA50"/>
<dbReference type="SMART" id="SM00347">
    <property type="entry name" value="HTH_MARR"/>
    <property type="match status" value="1"/>
</dbReference>
<feature type="domain" description="HTH marR-type" evidence="4">
    <location>
        <begin position="7"/>
        <end position="139"/>
    </location>
</feature>
<dbReference type="PANTHER" id="PTHR42756">
    <property type="entry name" value="TRANSCRIPTIONAL REGULATOR, MARR"/>
    <property type="match status" value="1"/>
</dbReference>
<keyword evidence="6" id="KW-1185">Reference proteome</keyword>
<comment type="caution">
    <text evidence="5">The sequence shown here is derived from an EMBL/GenBank/DDBJ whole genome shotgun (WGS) entry which is preliminary data.</text>
</comment>
<evidence type="ECO:0000259" key="4">
    <source>
        <dbReference type="PROSITE" id="PS50995"/>
    </source>
</evidence>
<dbReference type="InterPro" id="IPR023187">
    <property type="entry name" value="Tscrpt_reg_MarR-type_CS"/>
</dbReference>
<name>A0A4Z0JA50_9LACO</name>
<accession>A0A4Z0JA50</accession>
<proteinExistence type="predicted"/>
<dbReference type="Pfam" id="PF12802">
    <property type="entry name" value="MarR_2"/>
    <property type="match status" value="1"/>
</dbReference>
<keyword evidence="3" id="KW-0804">Transcription</keyword>
<dbReference type="OrthoDB" id="6462103at2"/>
<dbReference type="InterPro" id="IPR036388">
    <property type="entry name" value="WH-like_DNA-bd_sf"/>
</dbReference>
<dbReference type="RefSeq" id="WP_135367788.1">
    <property type="nucleotide sequence ID" value="NZ_RKLX01000007.1"/>
</dbReference>
<evidence type="ECO:0000256" key="1">
    <source>
        <dbReference type="ARBA" id="ARBA00023015"/>
    </source>
</evidence>